<dbReference type="VEuPathDB" id="PlasmoDB:Py17XNL_000303577"/>
<evidence type="ECO:0000256" key="1">
    <source>
        <dbReference type="SAM" id="SignalP"/>
    </source>
</evidence>
<dbReference type="Gene3D" id="3.30.530.20">
    <property type="match status" value="1"/>
</dbReference>
<reference evidence="2 3" key="1">
    <citation type="journal article" date="2014" name="BMC Biol.">
        <title>A comprehensive evaluation of rodent malaria parasite genomes and gene expression.</title>
        <authorList>
            <person name="Otto T.D."/>
            <person name="Bohme U."/>
            <person name="Jackson A.P."/>
            <person name="Hunt M."/>
            <person name="Franke-Fayard B."/>
            <person name="Hoeijmakers W.A."/>
            <person name="Religa A.A."/>
            <person name="Robertson L."/>
            <person name="Sanders M."/>
            <person name="Ogun S.A."/>
            <person name="Cunningham D."/>
            <person name="Erhart A."/>
            <person name="Billker O."/>
            <person name="Khan S.M."/>
            <person name="Stunnenberg H.G."/>
            <person name="Langhorne J."/>
            <person name="Holder A.A."/>
            <person name="Waters A.P."/>
            <person name="Newbold C.I."/>
            <person name="Pain A."/>
            <person name="Berriman M."/>
            <person name="Janse C.J."/>
        </authorList>
    </citation>
    <scope>NUCLEOTIDE SEQUENCE [LARGE SCALE GENOMIC DNA]</scope>
    <source>
        <strain evidence="2 3">17X</strain>
    </source>
</reference>
<keyword evidence="1" id="KW-0732">Signal</keyword>
<dbReference type="AlphaFoldDB" id="A0A4V0KFJ9"/>
<dbReference type="InterPro" id="IPR023393">
    <property type="entry name" value="START-like_dom_sf"/>
</dbReference>
<dbReference type="VEuPathDB" id="PlasmoDB:PY04592"/>
<dbReference type="KEGG" id="pyo:PY17X_0300031"/>
<evidence type="ECO:0000313" key="3">
    <source>
        <dbReference type="Proteomes" id="UP000072874"/>
    </source>
</evidence>
<protein>
    <submittedName>
        <fullName evidence="2">Fam-a protein</fullName>
    </submittedName>
</protein>
<evidence type="ECO:0000313" key="2">
    <source>
        <dbReference type="EMBL" id="VTZ72330.1"/>
    </source>
</evidence>
<dbReference type="OrthoDB" id="370643at2759"/>
<gene>
    <name evidence="2" type="ORF">PY17X_0300031</name>
</gene>
<dbReference type="RefSeq" id="XP_022810931.1">
    <property type="nucleotide sequence ID" value="XM_022956000.1"/>
</dbReference>
<dbReference type="EMBL" id="LM993657">
    <property type="protein sequence ID" value="VTZ72330.1"/>
    <property type="molecule type" value="Genomic_DNA"/>
</dbReference>
<dbReference type="NCBIfam" id="TIGR01599">
    <property type="entry name" value="PYST-A"/>
    <property type="match status" value="1"/>
</dbReference>
<dbReference type="Proteomes" id="UP000072874">
    <property type="component" value="Chromosome 3"/>
</dbReference>
<sequence>MNKFYIQIVLFLLSASIYMNNKTLAAELDSGEDATPESTYHYLTPEEIYEKNKHLLCTNSEEIIQAGEVMNEAVELLKYHATSMDGYELFNKNHNSSMPFYNKKHQDYINIEKIHFKVDDPDDYNEVINMLWDPDYAIFFNTDFVKIARVYTPNLVMIQQRYKKKFGRRQRYFYALFTKVEISENKTIVVMTSANINDHNPSNREYKNEIVKSANLFKTDIDSEEDIRKGKLKKMFANLIGYLIEKKDRYIHIIYVDSIERHSYGFLKALLEKLYI</sequence>
<accession>A0A4V0KFJ9</accession>
<proteinExistence type="predicted"/>
<dbReference type="VEuPathDB" id="PlasmoDB:PY17X_0300031"/>
<dbReference type="InterPro" id="IPR006486">
    <property type="entry name" value="PYST_A"/>
</dbReference>
<dbReference type="VEuPathDB" id="PlasmoDB:PYYM_0020300"/>
<feature type="signal peptide" evidence="1">
    <location>
        <begin position="1"/>
        <end position="25"/>
    </location>
</feature>
<dbReference type="GeneID" id="34859333"/>
<feature type="chain" id="PRO_5020349539" evidence="1">
    <location>
        <begin position="26"/>
        <end position="276"/>
    </location>
</feature>
<dbReference type="SUPFAM" id="SSF55961">
    <property type="entry name" value="Bet v1-like"/>
    <property type="match status" value="1"/>
</dbReference>
<organism evidence="2 3">
    <name type="scientific">Plasmodium yoelii</name>
    <dbReference type="NCBI Taxonomy" id="5861"/>
    <lineage>
        <taxon>Eukaryota</taxon>
        <taxon>Sar</taxon>
        <taxon>Alveolata</taxon>
        <taxon>Apicomplexa</taxon>
        <taxon>Aconoidasida</taxon>
        <taxon>Haemosporida</taxon>
        <taxon>Plasmodiidae</taxon>
        <taxon>Plasmodium</taxon>
        <taxon>Plasmodium (Vinckeia)</taxon>
    </lineage>
</organism>
<name>A0A4V0KFJ9_PLAYE</name>